<organism evidence="2 3">
    <name type="scientific">Acanthosepion pharaonis</name>
    <name type="common">Pharaoh cuttlefish</name>
    <name type="synonym">Sepia pharaonis</name>
    <dbReference type="NCBI Taxonomy" id="158019"/>
    <lineage>
        <taxon>Eukaryota</taxon>
        <taxon>Metazoa</taxon>
        <taxon>Spiralia</taxon>
        <taxon>Lophotrochozoa</taxon>
        <taxon>Mollusca</taxon>
        <taxon>Cephalopoda</taxon>
        <taxon>Coleoidea</taxon>
        <taxon>Decapodiformes</taxon>
        <taxon>Sepiida</taxon>
        <taxon>Sepiina</taxon>
        <taxon>Sepiidae</taxon>
        <taxon>Acanthosepion</taxon>
    </lineage>
</organism>
<protein>
    <submittedName>
        <fullName evidence="2">GrxC</fullName>
    </submittedName>
</protein>
<evidence type="ECO:0000256" key="1">
    <source>
        <dbReference type="SAM" id="Phobius"/>
    </source>
</evidence>
<sequence length="164" mass="19128">MSFDHHSSRLNTARRLAPVIVRTPFKRPLSAYHPPFANKDTISIVYNGPSVFVILLCYCHLLALVCPLFSFVEIECRQDVNQIENYFQILCLTDRREVPQLFIDRKHIGGPKEILLLHRTGDLEKILQRIADEDEEFQIINMQTKEKVINTSEETKRNEQISFT</sequence>
<keyword evidence="1" id="KW-0812">Transmembrane</keyword>
<dbReference type="Proteomes" id="UP000597762">
    <property type="component" value="Unassembled WGS sequence"/>
</dbReference>
<name>A0A812E0X1_ACAPH</name>
<dbReference type="Gene3D" id="3.40.30.10">
    <property type="entry name" value="Glutaredoxin"/>
    <property type="match status" value="1"/>
</dbReference>
<keyword evidence="3" id="KW-1185">Reference proteome</keyword>
<keyword evidence="1" id="KW-1133">Transmembrane helix</keyword>
<comment type="caution">
    <text evidence="2">The sequence shown here is derived from an EMBL/GenBank/DDBJ whole genome shotgun (WGS) entry which is preliminary data.</text>
</comment>
<dbReference type="AlphaFoldDB" id="A0A812E0X1"/>
<feature type="transmembrane region" description="Helical" evidence="1">
    <location>
        <begin position="51"/>
        <end position="72"/>
    </location>
</feature>
<keyword evidence="1" id="KW-0472">Membrane</keyword>
<reference evidence="2" key="1">
    <citation type="submission" date="2021-01" db="EMBL/GenBank/DDBJ databases">
        <authorList>
            <person name="Li R."/>
            <person name="Bekaert M."/>
        </authorList>
    </citation>
    <scope>NUCLEOTIDE SEQUENCE</scope>
    <source>
        <strain evidence="2">Farmed</strain>
    </source>
</reference>
<dbReference type="SUPFAM" id="SSF52833">
    <property type="entry name" value="Thioredoxin-like"/>
    <property type="match status" value="1"/>
</dbReference>
<dbReference type="EMBL" id="CAHIKZ030004489">
    <property type="protein sequence ID" value="CAE1311245.1"/>
    <property type="molecule type" value="Genomic_DNA"/>
</dbReference>
<gene>
    <name evidence="2" type="ORF">SPHA_62749</name>
</gene>
<dbReference type="OrthoDB" id="418495at2759"/>
<dbReference type="InterPro" id="IPR036249">
    <property type="entry name" value="Thioredoxin-like_sf"/>
</dbReference>
<accession>A0A812E0X1</accession>
<proteinExistence type="predicted"/>
<evidence type="ECO:0000313" key="2">
    <source>
        <dbReference type="EMBL" id="CAE1311245.1"/>
    </source>
</evidence>
<evidence type="ECO:0000313" key="3">
    <source>
        <dbReference type="Proteomes" id="UP000597762"/>
    </source>
</evidence>